<feature type="compositionally biased region" description="Polar residues" evidence="8">
    <location>
        <begin position="7"/>
        <end position="19"/>
    </location>
</feature>
<feature type="region of interest" description="Disordered" evidence="8">
    <location>
        <begin position="1"/>
        <end position="24"/>
    </location>
</feature>
<protein>
    <submittedName>
        <fullName evidence="10">Lysine 2,3-aminomutase</fullName>
    </submittedName>
</protein>
<dbReference type="SFLD" id="SFLDS00029">
    <property type="entry name" value="Radical_SAM"/>
    <property type="match status" value="1"/>
</dbReference>
<dbReference type="CDD" id="cd01335">
    <property type="entry name" value="Radical_SAM"/>
    <property type="match status" value="1"/>
</dbReference>
<keyword evidence="2" id="KW-0004">4Fe-4S</keyword>
<comment type="cofactor">
    <cofactor evidence="1">
        <name>pyridoxal 5'-phosphate</name>
        <dbReference type="ChEBI" id="CHEBI:597326"/>
    </cofactor>
</comment>
<evidence type="ECO:0000256" key="1">
    <source>
        <dbReference type="ARBA" id="ARBA00001933"/>
    </source>
</evidence>
<feature type="domain" description="Radical SAM core" evidence="9">
    <location>
        <begin position="162"/>
        <end position="389"/>
    </location>
</feature>
<keyword evidence="4" id="KW-0479">Metal-binding</keyword>
<dbReference type="InterPro" id="IPR013785">
    <property type="entry name" value="Aldolase_TIM"/>
</dbReference>
<evidence type="ECO:0000313" key="11">
    <source>
        <dbReference type="Proteomes" id="UP000323242"/>
    </source>
</evidence>
<dbReference type="InterPro" id="IPR003739">
    <property type="entry name" value="Lys_aminomutase/Glu_NH3_mut"/>
</dbReference>
<evidence type="ECO:0000256" key="6">
    <source>
        <dbReference type="ARBA" id="ARBA00023004"/>
    </source>
</evidence>
<accession>A0A5D4JKG9</accession>
<name>A0A5D4JKG9_9ACTN</name>
<proteinExistence type="predicted"/>
<evidence type="ECO:0000256" key="7">
    <source>
        <dbReference type="ARBA" id="ARBA00023014"/>
    </source>
</evidence>
<evidence type="ECO:0000256" key="4">
    <source>
        <dbReference type="ARBA" id="ARBA00022723"/>
    </source>
</evidence>
<keyword evidence="5" id="KW-0663">Pyridoxal phosphate</keyword>
<dbReference type="Proteomes" id="UP000323242">
    <property type="component" value="Unassembled WGS sequence"/>
</dbReference>
<keyword evidence="11" id="KW-1185">Reference proteome</keyword>
<evidence type="ECO:0000256" key="3">
    <source>
        <dbReference type="ARBA" id="ARBA00022691"/>
    </source>
</evidence>
<dbReference type="InterPro" id="IPR058240">
    <property type="entry name" value="rSAM_sf"/>
</dbReference>
<dbReference type="PANTHER" id="PTHR30538">
    <property type="entry name" value="LYSINE 2,3-AMINOMUTASE-RELATED"/>
    <property type="match status" value="1"/>
</dbReference>
<reference evidence="10 11" key="1">
    <citation type="submission" date="2019-08" db="EMBL/GenBank/DDBJ databases">
        <title>Draft genome for granaticin producer strain Streptomyces parvus C05.</title>
        <authorList>
            <person name="Gonzalez-Pimentel J.L."/>
        </authorList>
    </citation>
    <scope>NUCLEOTIDE SEQUENCE [LARGE SCALE GENOMIC DNA]</scope>
    <source>
        <strain evidence="10 11">C05</strain>
    </source>
</reference>
<organism evidence="10 11">
    <name type="scientific">Streptomyces parvus</name>
    <dbReference type="NCBI Taxonomy" id="66428"/>
    <lineage>
        <taxon>Bacteria</taxon>
        <taxon>Bacillati</taxon>
        <taxon>Actinomycetota</taxon>
        <taxon>Actinomycetes</taxon>
        <taxon>Kitasatosporales</taxon>
        <taxon>Streptomycetaceae</taxon>
        <taxon>Streptomyces</taxon>
    </lineage>
</organism>
<dbReference type="PROSITE" id="PS51918">
    <property type="entry name" value="RADICAL_SAM"/>
    <property type="match status" value="1"/>
</dbReference>
<dbReference type="EMBL" id="VSZQ01000015">
    <property type="protein sequence ID" value="TYR65772.1"/>
    <property type="molecule type" value="Genomic_DNA"/>
</dbReference>
<dbReference type="SUPFAM" id="SSF102114">
    <property type="entry name" value="Radical SAM enzymes"/>
    <property type="match status" value="1"/>
</dbReference>
<evidence type="ECO:0000256" key="2">
    <source>
        <dbReference type="ARBA" id="ARBA00022485"/>
    </source>
</evidence>
<comment type="caution">
    <text evidence="10">The sequence shown here is derived from an EMBL/GenBank/DDBJ whole genome shotgun (WGS) entry which is preliminary data.</text>
</comment>
<keyword evidence="3" id="KW-0949">S-adenosyl-L-methionine</keyword>
<evidence type="ECO:0000259" key="9">
    <source>
        <dbReference type="PROSITE" id="PS51918"/>
    </source>
</evidence>
<keyword evidence="7" id="KW-0411">Iron-sulfur</keyword>
<dbReference type="GO" id="GO:0003824">
    <property type="term" value="F:catalytic activity"/>
    <property type="evidence" value="ECO:0007669"/>
    <property type="project" value="InterPro"/>
</dbReference>
<sequence length="481" mass="53804">MSDRPSLPSTDSKDVTGSPQPYEYRFRPLSEPDWSRFPGWTDVTADEWASAQWQRANCVKNISQLQSVFGDRLDPSFIADLERDQSDRATMSMLVTPQMVNTMVADLAPGDADYTERLYADPVRRYMLPVYSDRHTEWPSHPFASRDSLHEAEMWAVEGLTHRYPTKVLAELVPTCPQYCGHCTRMDLVGNSTPQVTKLRLELKPVDRLERMLEFLAASQSIRDVVVSGGDVANVPWPRLEAFLYALLDIPSIRDIRLATKGLIGLPQHWLQKDLLDGLAAVCAKARQRGVQISVHTHANSAQSVTPAVARAATALFEAGVRDVRNQGVLMRGVNDSVEALLDLSFALLDGAGIMPYYFYLCDMIPNSEHWRVGVGEAQALQRGIMGYLPGFATPRIVCDVPFVGKRWIDQVDSYDRERGISYWSKNYRTPLEISDPSAAQQSYPFYDPIPTLPRSGQEWWRKNAAGPTPVGEAHTSGGTT</sequence>
<dbReference type="InterPro" id="IPR007197">
    <property type="entry name" value="rSAM"/>
</dbReference>
<evidence type="ECO:0000256" key="5">
    <source>
        <dbReference type="ARBA" id="ARBA00022898"/>
    </source>
</evidence>
<keyword evidence="6" id="KW-0408">Iron</keyword>
<dbReference type="Gene3D" id="3.20.20.70">
    <property type="entry name" value="Aldolase class I"/>
    <property type="match status" value="1"/>
</dbReference>
<feature type="region of interest" description="Disordered" evidence="8">
    <location>
        <begin position="458"/>
        <end position="481"/>
    </location>
</feature>
<evidence type="ECO:0000313" key="10">
    <source>
        <dbReference type="EMBL" id="TYR65772.1"/>
    </source>
</evidence>
<dbReference type="GO" id="GO:0051539">
    <property type="term" value="F:4 iron, 4 sulfur cluster binding"/>
    <property type="evidence" value="ECO:0007669"/>
    <property type="project" value="UniProtKB-KW"/>
</dbReference>
<dbReference type="PANTHER" id="PTHR30538:SF0">
    <property type="entry name" value="L-LYSINE 2,3-AMINOMUTASE AQ_1632-RELATED"/>
    <property type="match status" value="1"/>
</dbReference>
<gene>
    <name evidence="10" type="ORF">FY004_04485</name>
</gene>
<dbReference type="AlphaFoldDB" id="A0A5D4JKG9"/>
<evidence type="ECO:0000256" key="8">
    <source>
        <dbReference type="SAM" id="MobiDB-lite"/>
    </source>
</evidence>
<dbReference type="GO" id="GO:0046872">
    <property type="term" value="F:metal ion binding"/>
    <property type="evidence" value="ECO:0007669"/>
    <property type="project" value="UniProtKB-KW"/>
</dbReference>